<gene>
    <name evidence="2" type="ORF">MRATA1EN1_LOCUS14499</name>
</gene>
<reference evidence="2" key="1">
    <citation type="submission" date="2023-04" db="EMBL/GenBank/DDBJ databases">
        <authorList>
            <consortium name="ELIXIR-Norway"/>
        </authorList>
    </citation>
    <scope>NUCLEOTIDE SEQUENCE [LARGE SCALE GENOMIC DNA]</scope>
</reference>
<evidence type="ECO:0000313" key="2">
    <source>
        <dbReference type="EMBL" id="CAI9165537.1"/>
    </source>
</evidence>
<protein>
    <submittedName>
        <fullName evidence="2">Uncharacterized protein</fullName>
    </submittedName>
</protein>
<evidence type="ECO:0000313" key="3">
    <source>
        <dbReference type="Proteomes" id="UP001176941"/>
    </source>
</evidence>
<proteinExistence type="predicted"/>
<dbReference type="EMBL" id="OX459960">
    <property type="protein sequence ID" value="CAI9165537.1"/>
    <property type="molecule type" value="Genomic_DNA"/>
</dbReference>
<organism evidence="2 3">
    <name type="scientific">Rangifer tarandus platyrhynchus</name>
    <name type="common">Svalbard reindeer</name>
    <dbReference type="NCBI Taxonomy" id="3082113"/>
    <lineage>
        <taxon>Eukaryota</taxon>
        <taxon>Metazoa</taxon>
        <taxon>Chordata</taxon>
        <taxon>Craniata</taxon>
        <taxon>Vertebrata</taxon>
        <taxon>Euteleostomi</taxon>
        <taxon>Mammalia</taxon>
        <taxon>Eutheria</taxon>
        <taxon>Laurasiatheria</taxon>
        <taxon>Artiodactyla</taxon>
        <taxon>Ruminantia</taxon>
        <taxon>Pecora</taxon>
        <taxon>Cervidae</taxon>
        <taxon>Odocoileinae</taxon>
        <taxon>Rangifer</taxon>
    </lineage>
</organism>
<evidence type="ECO:0000256" key="1">
    <source>
        <dbReference type="SAM" id="MobiDB-lite"/>
    </source>
</evidence>
<sequence length="129" mass="13703">MGGRRGRGSGSGLAQAADEKGRGRGRASATPGLRRHSLAYHSRLHHRPLCVPAPAPEAPQPAALSSLIGSADGFRDWLLSRPAWGASSRFYWSSELLVRPPREVIARPLRVPGSSSGKPRVLPGSRLGP</sequence>
<feature type="region of interest" description="Disordered" evidence="1">
    <location>
        <begin position="1"/>
        <end position="35"/>
    </location>
</feature>
<dbReference type="Proteomes" id="UP001176941">
    <property type="component" value="Chromosome 24"/>
</dbReference>
<accession>A0ABN8YYA7</accession>
<feature type="region of interest" description="Disordered" evidence="1">
    <location>
        <begin position="109"/>
        <end position="129"/>
    </location>
</feature>
<keyword evidence="3" id="KW-1185">Reference proteome</keyword>
<name>A0ABN8YYA7_RANTA</name>